<comment type="caution">
    <text evidence="1">The sequence shown here is derived from an EMBL/GenBank/DDBJ whole genome shotgun (WGS) entry which is preliminary data.</text>
</comment>
<accession>A0A9J5ZLU4</accession>
<dbReference type="EMBL" id="JACXVP010000004">
    <property type="protein sequence ID" value="KAG5613107.1"/>
    <property type="molecule type" value="Genomic_DNA"/>
</dbReference>
<dbReference type="AlphaFoldDB" id="A0A9J5ZLU4"/>
<name>A0A9J5ZLU4_SOLCO</name>
<evidence type="ECO:0000313" key="2">
    <source>
        <dbReference type="Proteomes" id="UP000824120"/>
    </source>
</evidence>
<protein>
    <submittedName>
        <fullName evidence="1">Uncharacterized protein</fullName>
    </submittedName>
</protein>
<dbReference type="Proteomes" id="UP000824120">
    <property type="component" value="Chromosome 4"/>
</dbReference>
<evidence type="ECO:0000313" key="1">
    <source>
        <dbReference type="EMBL" id="KAG5613107.1"/>
    </source>
</evidence>
<reference evidence="1 2" key="1">
    <citation type="submission" date="2020-09" db="EMBL/GenBank/DDBJ databases">
        <title>De no assembly of potato wild relative species, Solanum commersonii.</title>
        <authorList>
            <person name="Cho K."/>
        </authorList>
    </citation>
    <scope>NUCLEOTIDE SEQUENCE [LARGE SCALE GENOMIC DNA]</scope>
    <source>
        <strain evidence="1">LZ3.2</strain>
        <tissue evidence="1">Leaf</tissue>
    </source>
</reference>
<keyword evidence="2" id="KW-1185">Reference proteome</keyword>
<organism evidence="1 2">
    <name type="scientific">Solanum commersonii</name>
    <name type="common">Commerson's wild potato</name>
    <name type="synonym">Commerson's nightshade</name>
    <dbReference type="NCBI Taxonomy" id="4109"/>
    <lineage>
        <taxon>Eukaryota</taxon>
        <taxon>Viridiplantae</taxon>
        <taxon>Streptophyta</taxon>
        <taxon>Embryophyta</taxon>
        <taxon>Tracheophyta</taxon>
        <taxon>Spermatophyta</taxon>
        <taxon>Magnoliopsida</taxon>
        <taxon>eudicotyledons</taxon>
        <taxon>Gunneridae</taxon>
        <taxon>Pentapetalae</taxon>
        <taxon>asterids</taxon>
        <taxon>lamiids</taxon>
        <taxon>Solanales</taxon>
        <taxon>Solanaceae</taxon>
        <taxon>Solanoideae</taxon>
        <taxon>Solaneae</taxon>
        <taxon>Solanum</taxon>
    </lineage>
</organism>
<gene>
    <name evidence="1" type="ORF">H5410_024388</name>
</gene>
<sequence>MVIQSVQTLKRVLETVSFQESFGSQMHKTLLILARISRANLIIRVLLKAHFSAWKEQEVEINL</sequence>
<proteinExistence type="predicted"/>